<reference evidence="7" key="1">
    <citation type="submission" date="2021-03" db="EMBL/GenBank/DDBJ databases">
        <title>Revisited historic fungal species revealed as producer of novel bioactive compounds through whole genome sequencing and comparative genomics.</title>
        <authorList>
            <person name="Vignolle G.A."/>
            <person name="Hochenegger N."/>
            <person name="Mach R.L."/>
            <person name="Mach-Aigner A.R."/>
            <person name="Javad Rahimi M."/>
            <person name="Salim K.A."/>
            <person name="Chan C.M."/>
            <person name="Lim L.B.L."/>
            <person name="Cai F."/>
            <person name="Druzhinina I.S."/>
            <person name="U'Ren J.M."/>
            <person name="Derntl C."/>
        </authorList>
    </citation>
    <scope>NUCLEOTIDE SEQUENCE</scope>
    <source>
        <strain evidence="7">TUCIM 5799</strain>
    </source>
</reference>
<evidence type="ECO:0000256" key="5">
    <source>
        <dbReference type="SAM" id="MobiDB-lite"/>
    </source>
</evidence>
<dbReference type="InterPro" id="IPR041569">
    <property type="entry name" value="AAA_lid_3"/>
</dbReference>
<keyword evidence="3" id="KW-1000">Mitochondrion outer membrane</keyword>
<dbReference type="PANTHER" id="PTHR45644:SF56">
    <property type="entry name" value="AAA ATPASE, PUTATIVE (AFU_ORTHOLOGUE AFUA_2G12920)-RELATED"/>
    <property type="match status" value="1"/>
</dbReference>
<accession>A0A9P9WPP4</accession>
<feature type="compositionally biased region" description="Basic and acidic residues" evidence="5">
    <location>
        <begin position="46"/>
        <end position="86"/>
    </location>
</feature>
<dbReference type="Gene3D" id="1.10.8.60">
    <property type="match status" value="1"/>
</dbReference>
<dbReference type="GO" id="GO:0005741">
    <property type="term" value="C:mitochondrial outer membrane"/>
    <property type="evidence" value="ECO:0007669"/>
    <property type="project" value="UniProtKB-SubCell"/>
</dbReference>
<dbReference type="InterPro" id="IPR051701">
    <property type="entry name" value="Mito_OM_Translocase_MSP1"/>
</dbReference>
<keyword evidence="3" id="KW-0496">Mitochondrion</keyword>
<feature type="region of interest" description="Disordered" evidence="5">
    <location>
        <begin position="1017"/>
        <end position="1042"/>
    </location>
</feature>
<dbReference type="Proteomes" id="UP000829685">
    <property type="component" value="Unassembled WGS sequence"/>
</dbReference>
<dbReference type="InterPro" id="IPR003593">
    <property type="entry name" value="AAA+_ATPase"/>
</dbReference>
<dbReference type="GO" id="GO:0005524">
    <property type="term" value="F:ATP binding"/>
    <property type="evidence" value="ECO:0007669"/>
    <property type="project" value="UniProtKB-KW"/>
</dbReference>
<dbReference type="Pfam" id="PF17862">
    <property type="entry name" value="AAA_lid_3"/>
    <property type="match status" value="1"/>
</dbReference>
<protein>
    <recommendedName>
        <fullName evidence="6">AAA+ ATPase domain-containing protein</fullName>
    </recommendedName>
</protein>
<evidence type="ECO:0000313" key="7">
    <source>
        <dbReference type="EMBL" id="KAI1873468.1"/>
    </source>
</evidence>
<evidence type="ECO:0000259" key="6">
    <source>
        <dbReference type="SMART" id="SM00382"/>
    </source>
</evidence>
<evidence type="ECO:0000256" key="4">
    <source>
        <dbReference type="ARBA" id="ARBA00022840"/>
    </source>
</evidence>
<dbReference type="SMART" id="SM00382">
    <property type="entry name" value="AAA"/>
    <property type="match status" value="1"/>
</dbReference>
<keyword evidence="8" id="KW-1185">Reference proteome</keyword>
<keyword evidence="4" id="KW-0067">ATP-binding</keyword>
<dbReference type="SUPFAM" id="SSF52540">
    <property type="entry name" value="P-loop containing nucleoside triphosphate hydrolases"/>
    <property type="match status" value="1"/>
</dbReference>
<keyword evidence="2" id="KW-0547">Nucleotide-binding</keyword>
<dbReference type="Pfam" id="PF00004">
    <property type="entry name" value="AAA"/>
    <property type="match status" value="1"/>
</dbReference>
<feature type="compositionally biased region" description="Basic and acidic residues" evidence="5">
    <location>
        <begin position="1031"/>
        <end position="1042"/>
    </location>
</feature>
<sequence>MYAPWTRAFRAAVPHAPRTRVATRPGRHFHVSTAARAAVADNSPDDPPKDGNDKPGGDGREPGDREDAKDENLFGEKTLSEAEQSRGRQRRSNGASSRTRNVKSRAPEELPPVQLPEDFQKTNVYQHEDLTVADAVLRQILFPRSVPALSALYTDQIERMLDVVRIRHLSGRGATYLSIYNALAYDKSDIDRLLVDLRSDDLDHFCFQSAVTVNAAADSVLHLAPRAIFGNSDAKEVMAKLFKHRDEVRCQSRSYDLAKYKEMEHYLLMKISISLDSKKSVASALRNIFRSKLPFRQPLGILHHDLAVEAAASIRADFAINPPQHIKPGDLKRPITILNFDYYSGSWWPKLVVKNLGSELGANVIHITAQDIAEIVGSYLGQDTTHAPGPISLLGYKAAENTGRLHGATADASESPFGAQMPFSIVLPNEKPRKEAKKKMTIMDYILPQPNRGKSDEMWVDLKMNAVLEEIIHAADSNSSEQRPLIIHIHDINAINMDDECGSALLGRLRKAIDNLWVEGRKIVLVGTCASLNAPAHYSSALKELESNERVITFHEYDPSNEPYPTIAKRDKNSANLAKHFQKRIAGVQKDEYLDENARNIKSMLKTLLGISHDSRDPRVDLKFHAMDEKYQLESLSESILPVTEVYRIVKTMIGCPRQQSDHFDQGVLQEALHLIKHVDAAKDRIAKTKDTPSNEVKRNVMGGNGPPGGNLADYEERFKSALVNPENIRTTFGDVHVPRETIDSIKMLTQLSLLRPEAFAYGVLATDRIPGCLLYGPPGTGKTLLAKAVAKESGANMVEVSGASINQMYVGESEKNIRGLFSLAKKKEPLVIFIDEADALLGARGRRNDGGGRRDVINQFLREWDGMDTSKAFIMVATNRPFDLDEAVLRRLPRKLLVDLPLEEDRAAILKIHLKGEALDDTVSIEKMAKDTPLYSGSDLKNVCVAAAMAAVKEELEASEKHTGPKPYVWPEKRILNHRHFEKALAEIPASVNEDMATLSAIKKFDERYGEKKARRKRRGMGFEVVPEATDSHEARVRGDR</sequence>
<feature type="domain" description="AAA+ ATPase" evidence="6">
    <location>
        <begin position="769"/>
        <end position="903"/>
    </location>
</feature>
<dbReference type="GO" id="GO:0016887">
    <property type="term" value="F:ATP hydrolysis activity"/>
    <property type="evidence" value="ECO:0007669"/>
    <property type="project" value="InterPro"/>
</dbReference>
<feature type="region of interest" description="Disordered" evidence="5">
    <location>
        <begin position="13"/>
        <end position="115"/>
    </location>
</feature>
<dbReference type="Pfam" id="PF24581">
    <property type="entry name" value="DUF7608"/>
    <property type="match status" value="1"/>
</dbReference>
<evidence type="ECO:0000256" key="2">
    <source>
        <dbReference type="ARBA" id="ARBA00022741"/>
    </source>
</evidence>
<dbReference type="InterPro" id="IPR027417">
    <property type="entry name" value="P-loop_NTPase"/>
</dbReference>
<comment type="subcellular location">
    <subcellularLocation>
        <location evidence="1">Mitochondrion outer membrane</location>
        <topology evidence="1">Single-pass membrane protein</topology>
    </subcellularLocation>
</comment>
<evidence type="ECO:0000256" key="3">
    <source>
        <dbReference type="ARBA" id="ARBA00022787"/>
    </source>
</evidence>
<organism evidence="7 8">
    <name type="scientific">Neoarthrinium moseri</name>
    <dbReference type="NCBI Taxonomy" id="1658444"/>
    <lineage>
        <taxon>Eukaryota</taxon>
        <taxon>Fungi</taxon>
        <taxon>Dikarya</taxon>
        <taxon>Ascomycota</taxon>
        <taxon>Pezizomycotina</taxon>
        <taxon>Sordariomycetes</taxon>
        <taxon>Xylariomycetidae</taxon>
        <taxon>Amphisphaeriales</taxon>
        <taxon>Apiosporaceae</taxon>
        <taxon>Neoarthrinium</taxon>
    </lineage>
</organism>
<dbReference type="PANTHER" id="PTHR45644">
    <property type="entry name" value="AAA ATPASE, PUTATIVE (AFU_ORTHOLOGUE AFUA_2G12920)-RELATED-RELATED"/>
    <property type="match status" value="1"/>
</dbReference>
<dbReference type="InterPro" id="IPR056027">
    <property type="entry name" value="DUF7608"/>
</dbReference>
<evidence type="ECO:0000313" key="8">
    <source>
        <dbReference type="Proteomes" id="UP000829685"/>
    </source>
</evidence>
<evidence type="ECO:0000256" key="1">
    <source>
        <dbReference type="ARBA" id="ARBA00004572"/>
    </source>
</evidence>
<dbReference type="EMBL" id="JAFIMR010000010">
    <property type="protein sequence ID" value="KAI1873468.1"/>
    <property type="molecule type" value="Genomic_DNA"/>
</dbReference>
<name>A0A9P9WPP4_9PEZI</name>
<dbReference type="InterPro" id="IPR003959">
    <property type="entry name" value="ATPase_AAA_core"/>
</dbReference>
<proteinExistence type="predicted"/>
<dbReference type="AlphaFoldDB" id="A0A9P9WPP4"/>
<comment type="caution">
    <text evidence="7">The sequence shown here is derived from an EMBL/GenBank/DDBJ whole genome shotgun (WGS) entry which is preliminary data.</text>
</comment>
<dbReference type="Gene3D" id="3.40.50.300">
    <property type="entry name" value="P-loop containing nucleotide triphosphate hydrolases"/>
    <property type="match status" value="1"/>
</dbReference>
<keyword evidence="3" id="KW-0472">Membrane</keyword>
<gene>
    <name evidence="7" type="ORF">JX265_005090</name>
</gene>